<proteinExistence type="predicted"/>
<sequence length="73" mass="8862">VEETERKIAEYKEANKDIINKNRGKLTNDEIFIEHLIEQERTAEEMRRKVYEQELQKEQEAKQRVKNDLMEAL</sequence>
<evidence type="ECO:0000259" key="2">
    <source>
        <dbReference type="Pfam" id="PF06391"/>
    </source>
</evidence>
<keyword evidence="4" id="KW-1185">Reference proteome</keyword>
<dbReference type="InterPro" id="IPR015877">
    <property type="entry name" value="MAT1_centre"/>
</dbReference>
<reference evidence="3" key="1">
    <citation type="submission" date="2021-02" db="EMBL/GenBank/DDBJ databases">
        <authorList>
            <person name="Nowell W R."/>
        </authorList>
    </citation>
    <scope>NUCLEOTIDE SEQUENCE</scope>
</reference>
<feature type="non-terminal residue" evidence="3">
    <location>
        <position position="73"/>
    </location>
</feature>
<keyword evidence="1" id="KW-0175">Coiled coil</keyword>
<dbReference type="AlphaFoldDB" id="A0A821DB48"/>
<dbReference type="EMBL" id="CAJOBG010077074">
    <property type="protein sequence ID" value="CAF4617705.1"/>
    <property type="molecule type" value="Genomic_DNA"/>
</dbReference>
<protein>
    <recommendedName>
        <fullName evidence="2">MAT1 centre domain-containing protein</fullName>
    </recommendedName>
</protein>
<accession>A0A821DB48</accession>
<feature type="domain" description="MAT1 centre" evidence="2">
    <location>
        <begin position="1"/>
        <end position="73"/>
    </location>
</feature>
<evidence type="ECO:0000256" key="1">
    <source>
        <dbReference type="SAM" id="Coils"/>
    </source>
</evidence>
<feature type="non-terminal residue" evidence="3">
    <location>
        <position position="1"/>
    </location>
</feature>
<name>A0A821DB48_9BILA</name>
<comment type="caution">
    <text evidence="3">The sequence shown here is derived from an EMBL/GenBank/DDBJ whole genome shotgun (WGS) entry which is preliminary data.</text>
</comment>
<gene>
    <name evidence="3" type="ORF">OVN521_LOCUS45792</name>
</gene>
<dbReference type="Pfam" id="PF06391">
    <property type="entry name" value="MAT1"/>
    <property type="match status" value="1"/>
</dbReference>
<evidence type="ECO:0000313" key="4">
    <source>
        <dbReference type="Proteomes" id="UP000663866"/>
    </source>
</evidence>
<organism evidence="3 4">
    <name type="scientific">Rotaria magnacalcarata</name>
    <dbReference type="NCBI Taxonomy" id="392030"/>
    <lineage>
        <taxon>Eukaryota</taxon>
        <taxon>Metazoa</taxon>
        <taxon>Spiralia</taxon>
        <taxon>Gnathifera</taxon>
        <taxon>Rotifera</taxon>
        <taxon>Eurotatoria</taxon>
        <taxon>Bdelloidea</taxon>
        <taxon>Philodinida</taxon>
        <taxon>Philodinidae</taxon>
        <taxon>Rotaria</taxon>
    </lineage>
</organism>
<dbReference type="Proteomes" id="UP000663866">
    <property type="component" value="Unassembled WGS sequence"/>
</dbReference>
<evidence type="ECO:0000313" key="3">
    <source>
        <dbReference type="EMBL" id="CAF4617705.1"/>
    </source>
</evidence>
<feature type="coiled-coil region" evidence="1">
    <location>
        <begin position="1"/>
        <end position="72"/>
    </location>
</feature>